<feature type="chain" id="PRO_5042881730" evidence="2">
    <location>
        <begin position="21"/>
        <end position="164"/>
    </location>
</feature>
<accession>A0AAN1WF86</accession>
<dbReference type="KEGG" id="marq:MARGE09_P0705"/>
<protein>
    <submittedName>
        <fullName evidence="3">Periplasmic protein CpxP/Spy</fullName>
    </submittedName>
</protein>
<sequence length="164" mass="18141">MKKLLITLLATSTLATSTLAAGTYAYAHNNNNTTTDEATTTSMDKHSQKHSPREHKAKHAKKHLKRMAKALDLSYDQIEAIKALHEQARAERPERSQGLSINQLNPYAADYSESVANIAAQKAAAVESAILKRAELHAQVFAILTPEQQEQALQLAAERSKRKR</sequence>
<name>A0AAN1WF86_9GAMM</name>
<dbReference type="RefSeq" id="WP_236986002.1">
    <property type="nucleotide sequence ID" value="NZ_AP023086.1"/>
</dbReference>
<gene>
    <name evidence="3" type="ORF">MARGE09_P0705</name>
</gene>
<dbReference type="GO" id="GO:0042597">
    <property type="term" value="C:periplasmic space"/>
    <property type="evidence" value="ECO:0007669"/>
    <property type="project" value="InterPro"/>
</dbReference>
<evidence type="ECO:0000256" key="1">
    <source>
        <dbReference type="SAM" id="MobiDB-lite"/>
    </source>
</evidence>
<keyword evidence="2" id="KW-0732">Signal</keyword>
<organism evidence="3 4">
    <name type="scientific">Marinagarivorans cellulosilyticus</name>
    <dbReference type="NCBI Taxonomy" id="2721545"/>
    <lineage>
        <taxon>Bacteria</taxon>
        <taxon>Pseudomonadati</taxon>
        <taxon>Pseudomonadota</taxon>
        <taxon>Gammaproteobacteria</taxon>
        <taxon>Cellvibrionales</taxon>
        <taxon>Cellvibrionaceae</taxon>
        <taxon>Marinagarivorans</taxon>
    </lineage>
</organism>
<dbReference type="AlphaFoldDB" id="A0AAN1WF86"/>
<reference evidence="3 4" key="1">
    <citation type="journal article" date="2022" name="IScience">
        <title>An ultrasensitive nanofiber-based assay for enzymatic hydrolysis and deep-sea microbial degradation of cellulose.</title>
        <authorList>
            <person name="Tsudome M."/>
            <person name="Tachioka M."/>
            <person name="Miyazaki M."/>
            <person name="Uchimura K."/>
            <person name="Tsuda M."/>
            <person name="Takaki Y."/>
            <person name="Deguchi S."/>
        </authorList>
    </citation>
    <scope>NUCLEOTIDE SEQUENCE [LARGE SCALE GENOMIC DNA]</scope>
    <source>
        <strain evidence="3 4">GE09</strain>
    </source>
</reference>
<dbReference type="Gene3D" id="1.20.120.1490">
    <property type="match status" value="1"/>
</dbReference>
<proteinExistence type="predicted"/>
<dbReference type="Proteomes" id="UP001320119">
    <property type="component" value="Chromosome"/>
</dbReference>
<dbReference type="EMBL" id="AP023086">
    <property type="protein sequence ID" value="BCD96505.1"/>
    <property type="molecule type" value="Genomic_DNA"/>
</dbReference>
<evidence type="ECO:0000313" key="3">
    <source>
        <dbReference type="EMBL" id="BCD96505.1"/>
    </source>
</evidence>
<dbReference type="Pfam" id="PF07813">
    <property type="entry name" value="LTXXQ"/>
    <property type="match status" value="1"/>
</dbReference>
<keyword evidence="4" id="KW-1185">Reference proteome</keyword>
<feature type="compositionally biased region" description="Basic residues" evidence="1">
    <location>
        <begin position="47"/>
        <end position="57"/>
    </location>
</feature>
<feature type="signal peptide" evidence="2">
    <location>
        <begin position="1"/>
        <end position="20"/>
    </location>
</feature>
<feature type="region of interest" description="Disordered" evidence="1">
    <location>
        <begin position="33"/>
        <end position="57"/>
    </location>
</feature>
<evidence type="ECO:0000256" key="2">
    <source>
        <dbReference type="SAM" id="SignalP"/>
    </source>
</evidence>
<evidence type="ECO:0000313" key="4">
    <source>
        <dbReference type="Proteomes" id="UP001320119"/>
    </source>
</evidence>
<dbReference type="InterPro" id="IPR012899">
    <property type="entry name" value="LTXXQ"/>
</dbReference>